<protein>
    <submittedName>
        <fullName evidence="2">Uncharacterized protein</fullName>
    </submittedName>
</protein>
<dbReference type="Proteomes" id="UP001355298">
    <property type="component" value="Unassembled WGS sequence"/>
</dbReference>
<proteinExistence type="predicted"/>
<evidence type="ECO:0000313" key="3">
    <source>
        <dbReference type="Proteomes" id="UP001355298"/>
    </source>
</evidence>
<feature type="compositionally biased region" description="Polar residues" evidence="1">
    <location>
        <begin position="63"/>
        <end position="91"/>
    </location>
</feature>
<feature type="region of interest" description="Disordered" evidence="1">
    <location>
        <begin position="55"/>
        <end position="91"/>
    </location>
</feature>
<accession>A0ABU6IQS7</accession>
<dbReference type="RefSeq" id="WP_326278391.1">
    <property type="nucleotide sequence ID" value="NZ_JAYKYV010000006.1"/>
</dbReference>
<sequence length="91" mass="10127">MVRKFKAGDRVKVIGGSDGPKMEVLKYIAKKEPLFGFVDRDTYVECMVSQWRAKIPDIPPKPSSQGTGSKRNVQGLSNSAIGTMLNQKKER</sequence>
<evidence type="ECO:0000313" key="2">
    <source>
        <dbReference type="EMBL" id="MEC4265381.1"/>
    </source>
</evidence>
<keyword evidence="3" id="KW-1185">Reference proteome</keyword>
<dbReference type="EMBL" id="JAYMGW010000006">
    <property type="protein sequence ID" value="MEC4265381.1"/>
    <property type="molecule type" value="Genomic_DNA"/>
</dbReference>
<comment type="caution">
    <text evidence="2">The sequence shown here is derived from an EMBL/GenBank/DDBJ whole genome shotgun (WGS) entry which is preliminary data.</text>
</comment>
<name>A0ABU6IQS7_9FLAO</name>
<organism evidence="2 3">
    <name type="scientific">Flagellimonas halotolerans</name>
    <dbReference type="NCBI Taxonomy" id="3112164"/>
    <lineage>
        <taxon>Bacteria</taxon>
        <taxon>Pseudomonadati</taxon>
        <taxon>Bacteroidota</taxon>
        <taxon>Flavobacteriia</taxon>
        <taxon>Flavobacteriales</taxon>
        <taxon>Flavobacteriaceae</taxon>
        <taxon>Flagellimonas</taxon>
    </lineage>
</organism>
<gene>
    <name evidence="2" type="ORF">VOP03_08495</name>
</gene>
<evidence type="ECO:0000256" key="1">
    <source>
        <dbReference type="SAM" id="MobiDB-lite"/>
    </source>
</evidence>
<reference evidence="2 3" key="1">
    <citation type="submission" date="2024-01" db="EMBL/GenBank/DDBJ databases">
        <title>The strains designed SYSU M86414 and SYSU M84420 isolated from the marine sediment in San Sha City (Hainan Province, China).</title>
        <authorList>
            <person name="Guo D."/>
        </authorList>
    </citation>
    <scope>NUCLEOTIDE SEQUENCE [LARGE SCALE GENOMIC DNA]</scope>
    <source>
        <strain evidence="2 3">SYSU M84420</strain>
    </source>
</reference>